<dbReference type="Proteomes" id="UP000276770">
    <property type="component" value="Unassembled WGS sequence"/>
</dbReference>
<dbReference type="OrthoDB" id="2974285at2"/>
<gene>
    <name evidence="1" type="ORF">D9X91_01770</name>
</gene>
<dbReference type="InterPro" id="IPR012655">
    <property type="entry name" value="YrzI"/>
</dbReference>
<dbReference type="RefSeq" id="WP_121678831.1">
    <property type="nucleotide sequence ID" value="NZ_RCVZ01000001.1"/>
</dbReference>
<proteinExistence type="predicted"/>
<protein>
    <submittedName>
        <fullName evidence="1">YrzI family small protein</fullName>
    </submittedName>
</protein>
<keyword evidence="2" id="KW-1185">Reference proteome</keyword>
<accession>A0A3L7K7K9</accession>
<dbReference type="AlphaFoldDB" id="A0A3L7K7K9"/>
<organism evidence="1 2">
    <name type="scientific">Falsibacillus albus</name>
    <dbReference type="NCBI Taxonomy" id="2478915"/>
    <lineage>
        <taxon>Bacteria</taxon>
        <taxon>Bacillati</taxon>
        <taxon>Bacillota</taxon>
        <taxon>Bacilli</taxon>
        <taxon>Bacillales</taxon>
        <taxon>Bacillaceae</taxon>
        <taxon>Falsibacillus</taxon>
    </lineage>
</organism>
<evidence type="ECO:0000313" key="2">
    <source>
        <dbReference type="Proteomes" id="UP000276770"/>
    </source>
</evidence>
<reference evidence="1 2" key="1">
    <citation type="submission" date="2018-10" db="EMBL/GenBank/DDBJ databases">
        <title>Falsibacillus sp. genome draft.</title>
        <authorList>
            <person name="Shi S."/>
        </authorList>
    </citation>
    <scope>NUCLEOTIDE SEQUENCE [LARGE SCALE GENOMIC DNA]</scope>
    <source>
        <strain evidence="1 2">GY 10110</strain>
    </source>
</reference>
<dbReference type="Pfam" id="PF09501">
    <property type="entry name" value="Bac_small_YrzI"/>
    <property type="match status" value="1"/>
</dbReference>
<comment type="caution">
    <text evidence="1">The sequence shown here is derived from an EMBL/GenBank/DDBJ whole genome shotgun (WGS) entry which is preliminary data.</text>
</comment>
<sequence length="47" mass="5897">MTLNILFMTVTIKKRQRSFEELEHQKSVKKFYEQNRDKHHEIFSRML</sequence>
<dbReference type="EMBL" id="RCVZ01000001">
    <property type="protein sequence ID" value="RLQ98141.1"/>
    <property type="molecule type" value="Genomic_DNA"/>
</dbReference>
<evidence type="ECO:0000313" key="1">
    <source>
        <dbReference type="EMBL" id="RLQ98141.1"/>
    </source>
</evidence>
<name>A0A3L7K7K9_9BACI</name>